<protein>
    <recommendedName>
        <fullName evidence="3">Lipoprotein</fullName>
    </recommendedName>
</protein>
<organism evidence="1 2">
    <name type="scientific">Corallococcus soli</name>
    <dbReference type="NCBI Taxonomy" id="2710757"/>
    <lineage>
        <taxon>Bacteria</taxon>
        <taxon>Pseudomonadati</taxon>
        <taxon>Myxococcota</taxon>
        <taxon>Myxococcia</taxon>
        <taxon>Myxococcales</taxon>
        <taxon>Cystobacterineae</taxon>
        <taxon>Myxococcaceae</taxon>
        <taxon>Corallococcus</taxon>
    </lineage>
</organism>
<dbReference type="Proteomes" id="UP001516472">
    <property type="component" value="Unassembled WGS sequence"/>
</dbReference>
<gene>
    <name evidence="1" type="ORF">G4177_29070</name>
</gene>
<evidence type="ECO:0000313" key="1">
    <source>
        <dbReference type="EMBL" id="MBE4752223.1"/>
    </source>
</evidence>
<reference evidence="1 2" key="1">
    <citation type="submission" date="2020-02" db="EMBL/GenBank/DDBJ databases">
        <authorList>
            <person name="Babadi Z.K."/>
            <person name="Risdian C."/>
            <person name="Ebrahimipour G.H."/>
            <person name="Wink J."/>
        </authorList>
    </citation>
    <scope>NUCLEOTIDE SEQUENCE [LARGE SCALE GENOMIC DNA]</scope>
    <source>
        <strain evidence="1 2">ZKHCc1 1396</strain>
    </source>
</reference>
<keyword evidence="2" id="KW-1185">Reference proteome</keyword>
<comment type="caution">
    <text evidence="1">The sequence shown here is derived from an EMBL/GenBank/DDBJ whole genome shotgun (WGS) entry which is preliminary data.</text>
</comment>
<proteinExistence type="predicted"/>
<dbReference type="RefSeq" id="WP_193429413.1">
    <property type="nucleotide sequence ID" value="NZ_CBCSIP010000295.1"/>
</dbReference>
<name>A0ABR9PWB5_9BACT</name>
<accession>A0ABR9PWB5</accession>
<evidence type="ECO:0000313" key="2">
    <source>
        <dbReference type="Proteomes" id="UP001516472"/>
    </source>
</evidence>
<sequence>MPHLPWLRACSLPFVLLGLTSCGDPDAFTLRFGVDTATLFGTAPAGAGVRALESLPAPPAPPTFKSSDGLEFQLESATSTFFDVRLDLPRARTCADVQSLLSPLMTCEDPVEGRPGTLAIPGPLDVDWRRGTTRPAGTLRIPAGIYRQLDARLEPGAPGGVSFSVRANFVHLGQPCELELEFHTPEPIRFNTPGPLTAELPDGTFEVAMLELGTWLQDVPVRACLDKGDLTLTGNTLRLEDARGECAGAAERMKHNILSSGRLLVFMP</sequence>
<evidence type="ECO:0008006" key="3">
    <source>
        <dbReference type="Google" id="ProtNLM"/>
    </source>
</evidence>
<dbReference type="EMBL" id="JAAIYO010000011">
    <property type="protein sequence ID" value="MBE4752223.1"/>
    <property type="molecule type" value="Genomic_DNA"/>
</dbReference>